<gene>
    <name evidence="7" type="primary">uvrC</name>
    <name evidence="11" type="ORF">ENK44_13795</name>
</gene>
<dbReference type="GO" id="GO:0009381">
    <property type="term" value="F:excinuclease ABC activity"/>
    <property type="evidence" value="ECO:0007669"/>
    <property type="project" value="UniProtKB-UniRule"/>
</dbReference>
<dbReference type="GO" id="GO:0005737">
    <property type="term" value="C:cytoplasm"/>
    <property type="evidence" value="ECO:0007669"/>
    <property type="project" value="UniProtKB-SubCell"/>
</dbReference>
<dbReference type="Pfam" id="PF14520">
    <property type="entry name" value="HHH_5"/>
    <property type="match status" value="1"/>
</dbReference>
<dbReference type="Gene3D" id="4.10.860.10">
    <property type="entry name" value="UVR domain"/>
    <property type="match status" value="1"/>
</dbReference>
<dbReference type="EMBL" id="DRQG01000130">
    <property type="protein sequence ID" value="HGY56774.1"/>
    <property type="molecule type" value="Genomic_DNA"/>
</dbReference>
<evidence type="ECO:0000256" key="1">
    <source>
        <dbReference type="ARBA" id="ARBA00022490"/>
    </source>
</evidence>
<dbReference type="SMART" id="SM00465">
    <property type="entry name" value="GIYc"/>
    <property type="match status" value="1"/>
</dbReference>
<keyword evidence="1 7" id="KW-0963">Cytoplasm</keyword>
<dbReference type="FunFam" id="3.40.1440.10:FF:000001">
    <property type="entry name" value="UvrABC system protein C"/>
    <property type="match status" value="1"/>
</dbReference>
<evidence type="ECO:0000256" key="5">
    <source>
        <dbReference type="ARBA" id="ARBA00023204"/>
    </source>
</evidence>
<feature type="domain" description="GIY-YIG" evidence="9">
    <location>
        <begin position="12"/>
        <end position="91"/>
    </location>
</feature>
<comment type="caution">
    <text evidence="11">The sequence shown here is derived from an EMBL/GenBank/DDBJ whole genome shotgun (WGS) entry which is preliminary data.</text>
</comment>
<evidence type="ECO:0000313" key="11">
    <source>
        <dbReference type="EMBL" id="HGY56774.1"/>
    </source>
</evidence>
<keyword evidence="6 7" id="KW-0742">SOS response</keyword>
<keyword evidence="3 7" id="KW-0228">DNA excision</keyword>
<keyword evidence="5 7" id="KW-0234">DNA repair</keyword>
<dbReference type="GO" id="GO:0006289">
    <property type="term" value="P:nucleotide-excision repair"/>
    <property type="evidence" value="ECO:0007669"/>
    <property type="project" value="UniProtKB-UniRule"/>
</dbReference>
<dbReference type="SUPFAM" id="SSF47781">
    <property type="entry name" value="RuvA domain 2-like"/>
    <property type="match status" value="1"/>
</dbReference>
<dbReference type="NCBIfam" id="TIGR00194">
    <property type="entry name" value="uvrC"/>
    <property type="match status" value="1"/>
</dbReference>
<dbReference type="GO" id="GO:0009380">
    <property type="term" value="C:excinuclease repair complex"/>
    <property type="evidence" value="ECO:0007669"/>
    <property type="project" value="InterPro"/>
</dbReference>
<name>A0A7V4U2U9_CALAY</name>
<dbReference type="InterPro" id="IPR050066">
    <property type="entry name" value="UvrABC_protein_C"/>
</dbReference>
<sequence length="607" mass="70723">MTLKEKLDNLPAKPGCYLFKDRKGTILYVGKAGVLRNRVRSYFQKSRPFHPKLEALMRRVSDLEWIITDSEVEALILEYNLIKEHRPRYNVTYRDDKSYPYIRITNEDFPQVFITRKLVRDGSRYFGPYTNVKDVRFTLKTLQRIFTIRSCKFDLNEETIRAKKVPLCLDYYIKKCRGPCQGLQSKEDYNEMIRRVRRFLEGKTGELANELRSEMQAHADRLEYEEAALLRDRLEALENYRNSQKIVQNDFRDRDIVAVVKEENDACAVLFRIREGKVIGRLHRYISKAEWKEENELAEDFLNNYYFGSDDIPQEILVQQNLEGGAAIENWLGNRSGRRVRVIVPRIGEKKKLVEMALKNARYLMEELKLQKLKAKDYIPHAIKALQRDLRLPRPPRRMECFDISNIQGSDPVASMVCFVDGKPKKSAYRKFKIQIKDTPDDFAMMREVIKRRYSRLLREKKPLPDLIVVDGGKGQLSSALAVLAELELHDQPIIGLAKRLEEVFLPGISDAQMLPHTSSALKLLQQIRNEAHRFAVTFHRQRRRKRTLTSKLDQIEGIGPKRRARLLARFGSVKNIATASVKDLIEEGGLPTSTAEKVFAFFHQDE</sequence>
<accession>A0A7V4U2U9</accession>
<dbReference type="Gene3D" id="1.10.150.20">
    <property type="entry name" value="5' to 3' exonuclease, C-terminal subdomain"/>
    <property type="match status" value="1"/>
</dbReference>
<dbReference type="GO" id="GO:0003677">
    <property type="term" value="F:DNA binding"/>
    <property type="evidence" value="ECO:0007669"/>
    <property type="project" value="UniProtKB-UniRule"/>
</dbReference>
<keyword evidence="4 7" id="KW-0267">Excision nuclease</keyword>
<dbReference type="InterPro" id="IPR038476">
    <property type="entry name" value="UvrC_RNase_H_dom_sf"/>
</dbReference>
<dbReference type="GO" id="GO:0009432">
    <property type="term" value="P:SOS response"/>
    <property type="evidence" value="ECO:0007669"/>
    <property type="project" value="UniProtKB-UniRule"/>
</dbReference>
<comment type="function">
    <text evidence="7">The UvrABC repair system catalyzes the recognition and processing of DNA lesions. UvrC both incises the 5' and 3' sides of the lesion. The N-terminal half is responsible for the 3' incision and the C-terminal half is responsible for the 5' incision.</text>
</comment>
<evidence type="ECO:0000259" key="10">
    <source>
        <dbReference type="PROSITE" id="PS50165"/>
    </source>
</evidence>
<dbReference type="Gene3D" id="3.30.420.340">
    <property type="entry name" value="UvrC, RNAse H endonuclease domain"/>
    <property type="match status" value="1"/>
</dbReference>
<protein>
    <recommendedName>
        <fullName evidence="7">UvrABC system protein C</fullName>
        <shortName evidence="7">Protein UvrC</shortName>
    </recommendedName>
    <alternativeName>
        <fullName evidence="7">Excinuclease ABC subunit C</fullName>
    </alternativeName>
</protein>
<dbReference type="PROSITE" id="PS50165">
    <property type="entry name" value="UVRC"/>
    <property type="match status" value="1"/>
</dbReference>
<dbReference type="PROSITE" id="PS50164">
    <property type="entry name" value="GIY_YIG"/>
    <property type="match status" value="1"/>
</dbReference>
<evidence type="ECO:0000256" key="6">
    <source>
        <dbReference type="ARBA" id="ARBA00023236"/>
    </source>
</evidence>
<feature type="domain" description="UVR" evidence="8">
    <location>
        <begin position="205"/>
        <end position="240"/>
    </location>
</feature>
<dbReference type="InterPro" id="IPR001943">
    <property type="entry name" value="UVR_dom"/>
</dbReference>
<comment type="similarity">
    <text evidence="7">Belongs to the UvrC family.</text>
</comment>
<reference evidence="11" key="1">
    <citation type="journal article" date="2020" name="mSystems">
        <title>Genome- and Community-Level Interaction Insights into Carbon Utilization and Element Cycling Functions of Hydrothermarchaeota in Hydrothermal Sediment.</title>
        <authorList>
            <person name="Zhou Z."/>
            <person name="Liu Y."/>
            <person name="Xu W."/>
            <person name="Pan J."/>
            <person name="Luo Z.H."/>
            <person name="Li M."/>
        </authorList>
    </citation>
    <scope>NUCLEOTIDE SEQUENCE [LARGE SCALE GENOMIC DNA]</scope>
    <source>
        <strain evidence="11">HyVt-577</strain>
    </source>
</reference>
<evidence type="ECO:0000256" key="3">
    <source>
        <dbReference type="ARBA" id="ARBA00022769"/>
    </source>
</evidence>
<dbReference type="SUPFAM" id="SSF82771">
    <property type="entry name" value="GIY-YIG endonuclease"/>
    <property type="match status" value="1"/>
</dbReference>
<dbReference type="InterPro" id="IPR001162">
    <property type="entry name" value="UvrC_RNase_H_dom"/>
</dbReference>
<evidence type="ECO:0000259" key="9">
    <source>
        <dbReference type="PROSITE" id="PS50164"/>
    </source>
</evidence>
<dbReference type="Gene3D" id="3.40.1440.10">
    <property type="entry name" value="GIY-YIG endonuclease"/>
    <property type="match status" value="1"/>
</dbReference>
<dbReference type="AlphaFoldDB" id="A0A7V4U2U9"/>
<dbReference type="InterPro" id="IPR004791">
    <property type="entry name" value="UvrC"/>
</dbReference>
<evidence type="ECO:0000256" key="7">
    <source>
        <dbReference type="HAMAP-Rule" id="MF_00203"/>
    </source>
</evidence>
<dbReference type="Proteomes" id="UP000885779">
    <property type="component" value="Unassembled WGS sequence"/>
</dbReference>
<dbReference type="Pfam" id="PF01541">
    <property type="entry name" value="GIY-YIG"/>
    <property type="match status" value="1"/>
</dbReference>
<keyword evidence="2 7" id="KW-0227">DNA damage</keyword>
<dbReference type="PANTHER" id="PTHR30562">
    <property type="entry name" value="UVRC/OXIDOREDUCTASE"/>
    <property type="match status" value="1"/>
</dbReference>
<comment type="subcellular location">
    <subcellularLocation>
        <location evidence="7">Cytoplasm</location>
    </subcellularLocation>
</comment>
<dbReference type="InterPro" id="IPR036876">
    <property type="entry name" value="UVR_dom_sf"/>
</dbReference>
<proteinExistence type="inferred from homology"/>
<dbReference type="HAMAP" id="MF_00203">
    <property type="entry name" value="UvrC"/>
    <property type="match status" value="1"/>
</dbReference>
<dbReference type="SUPFAM" id="SSF46600">
    <property type="entry name" value="C-terminal UvrC-binding domain of UvrB"/>
    <property type="match status" value="1"/>
</dbReference>
<dbReference type="InterPro" id="IPR000305">
    <property type="entry name" value="GIY-YIG_endonuc"/>
</dbReference>
<evidence type="ECO:0000259" key="8">
    <source>
        <dbReference type="PROSITE" id="PS50151"/>
    </source>
</evidence>
<feature type="domain" description="UvrC family homology region profile" evidence="10">
    <location>
        <begin position="256"/>
        <end position="484"/>
    </location>
</feature>
<organism evidence="11">
    <name type="scientific">Caldithrix abyssi</name>
    <dbReference type="NCBI Taxonomy" id="187145"/>
    <lineage>
        <taxon>Bacteria</taxon>
        <taxon>Pseudomonadati</taxon>
        <taxon>Calditrichota</taxon>
        <taxon>Calditrichia</taxon>
        <taxon>Calditrichales</taxon>
        <taxon>Calditrichaceae</taxon>
        <taxon>Caldithrix</taxon>
    </lineage>
</organism>
<dbReference type="Pfam" id="PF08459">
    <property type="entry name" value="UvrC_RNaseH_dom"/>
    <property type="match status" value="1"/>
</dbReference>
<evidence type="ECO:0000256" key="2">
    <source>
        <dbReference type="ARBA" id="ARBA00022763"/>
    </source>
</evidence>
<comment type="subunit">
    <text evidence="7">Interacts with UvrB in an incision complex.</text>
</comment>
<dbReference type="InterPro" id="IPR047296">
    <property type="entry name" value="GIY-YIG_UvrC_Cho"/>
</dbReference>
<dbReference type="PANTHER" id="PTHR30562:SF1">
    <property type="entry name" value="UVRABC SYSTEM PROTEIN C"/>
    <property type="match status" value="1"/>
</dbReference>
<dbReference type="InterPro" id="IPR010994">
    <property type="entry name" value="RuvA_2-like"/>
</dbReference>
<dbReference type="NCBIfam" id="NF001824">
    <property type="entry name" value="PRK00558.1-5"/>
    <property type="match status" value="1"/>
</dbReference>
<dbReference type="InterPro" id="IPR035901">
    <property type="entry name" value="GIY-YIG_endonuc_sf"/>
</dbReference>
<dbReference type="Pfam" id="PF22920">
    <property type="entry name" value="UvrC_RNaseH"/>
    <property type="match status" value="1"/>
</dbReference>
<dbReference type="Pfam" id="PF02151">
    <property type="entry name" value="UVR"/>
    <property type="match status" value="1"/>
</dbReference>
<evidence type="ECO:0000256" key="4">
    <source>
        <dbReference type="ARBA" id="ARBA00022881"/>
    </source>
</evidence>
<dbReference type="CDD" id="cd10434">
    <property type="entry name" value="GIY-YIG_UvrC_Cho"/>
    <property type="match status" value="1"/>
</dbReference>
<dbReference type="PROSITE" id="PS50151">
    <property type="entry name" value="UVR"/>
    <property type="match status" value="1"/>
</dbReference>